<evidence type="ECO:0000256" key="7">
    <source>
        <dbReference type="ARBA" id="ARBA00023175"/>
    </source>
</evidence>
<dbReference type="InterPro" id="IPR056523">
    <property type="entry name" value="4HB_KIF14"/>
</dbReference>
<comment type="caution">
    <text evidence="13">The sequence shown here is derived from an EMBL/GenBank/DDBJ whole genome shotgun (WGS) entry which is preliminary data.</text>
</comment>
<dbReference type="Proteomes" id="UP001159405">
    <property type="component" value="Unassembled WGS sequence"/>
</dbReference>
<evidence type="ECO:0000256" key="2">
    <source>
        <dbReference type="ARBA" id="ARBA00022490"/>
    </source>
</evidence>
<dbReference type="Gene3D" id="6.10.250.2520">
    <property type="match status" value="1"/>
</dbReference>
<comment type="subcellular location">
    <subcellularLocation>
        <location evidence="1">Cytoplasm</location>
        <location evidence="1">Cytoskeleton</location>
    </subcellularLocation>
</comment>
<evidence type="ECO:0000256" key="1">
    <source>
        <dbReference type="ARBA" id="ARBA00004245"/>
    </source>
</evidence>
<keyword evidence="14" id="KW-1185">Reference proteome</keyword>
<name>A0ABN8N7N0_9CNID</name>
<protein>
    <recommendedName>
        <fullName evidence="12">Kinesin motor domain-containing protein</fullName>
    </recommendedName>
</protein>
<feature type="region of interest" description="Disordered" evidence="11">
    <location>
        <begin position="1"/>
        <end position="105"/>
    </location>
</feature>
<feature type="domain" description="Kinesin motor" evidence="12">
    <location>
        <begin position="241"/>
        <end position="593"/>
    </location>
</feature>
<dbReference type="InterPro" id="IPR019821">
    <property type="entry name" value="Kinesin_motor_CS"/>
</dbReference>
<dbReference type="InterPro" id="IPR027417">
    <property type="entry name" value="P-loop_NTPase"/>
</dbReference>
<dbReference type="InterPro" id="IPR000253">
    <property type="entry name" value="FHA_dom"/>
</dbReference>
<evidence type="ECO:0000256" key="8">
    <source>
        <dbReference type="ARBA" id="ARBA00023212"/>
    </source>
</evidence>
<evidence type="ECO:0000256" key="4">
    <source>
        <dbReference type="ARBA" id="ARBA00022741"/>
    </source>
</evidence>
<keyword evidence="3" id="KW-0493">Microtubule</keyword>
<keyword evidence="5 9" id="KW-0067">ATP-binding</keyword>
<dbReference type="PROSITE" id="PS50067">
    <property type="entry name" value="KINESIN_MOTOR_2"/>
    <property type="match status" value="1"/>
</dbReference>
<comment type="similarity">
    <text evidence="9">Belongs to the TRAFAC class myosin-kinesin ATPase superfamily. Kinesin family.</text>
</comment>
<evidence type="ECO:0000313" key="13">
    <source>
        <dbReference type="EMBL" id="CAH3041800.1"/>
    </source>
</evidence>
<feature type="region of interest" description="Disordered" evidence="11">
    <location>
        <begin position="1063"/>
        <end position="1127"/>
    </location>
</feature>
<feature type="compositionally biased region" description="Low complexity" evidence="11">
    <location>
        <begin position="86"/>
        <end position="100"/>
    </location>
</feature>
<evidence type="ECO:0000313" key="14">
    <source>
        <dbReference type="Proteomes" id="UP001159405"/>
    </source>
</evidence>
<dbReference type="Pfam" id="PF00225">
    <property type="entry name" value="Kinesin"/>
    <property type="match status" value="1"/>
</dbReference>
<dbReference type="Gene3D" id="3.40.850.10">
    <property type="entry name" value="Kinesin motor domain"/>
    <property type="match status" value="1"/>
</dbReference>
<feature type="compositionally biased region" description="Basic and acidic residues" evidence="11">
    <location>
        <begin position="1085"/>
        <end position="1095"/>
    </location>
</feature>
<dbReference type="EMBL" id="CALNXK010000009">
    <property type="protein sequence ID" value="CAH3041800.1"/>
    <property type="molecule type" value="Genomic_DNA"/>
</dbReference>
<dbReference type="SMART" id="SM00129">
    <property type="entry name" value="KISc"/>
    <property type="match status" value="1"/>
</dbReference>
<dbReference type="SUPFAM" id="SSF49879">
    <property type="entry name" value="SMAD/FHA domain"/>
    <property type="match status" value="1"/>
</dbReference>
<dbReference type="PANTHER" id="PTHR47117:SF5">
    <property type="entry name" value="KINESIN-LIKE PROTEIN KIF14"/>
    <property type="match status" value="1"/>
</dbReference>
<evidence type="ECO:0000256" key="5">
    <source>
        <dbReference type="ARBA" id="ARBA00022840"/>
    </source>
</evidence>
<evidence type="ECO:0000256" key="11">
    <source>
        <dbReference type="SAM" id="MobiDB-lite"/>
    </source>
</evidence>
<keyword evidence="6 10" id="KW-0175">Coiled coil</keyword>
<gene>
    <name evidence="13" type="ORF">PLOB_00047927</name>
</gene>
<dbReference type="Gene3D" id="2.60.200.20">
    <property type="match status" value="1"/>
</dbReference>
<reference evidence="13 14" key="1">
    <citation type="submission" date="2022-05" db="EMBL/GenBank/DDBJ databases">
        <authorList>
            <consortium name="Genoscope - CEA"/>
            <person name="William W."/>
        </authorList>
    </citation>
    <scope>NUCLEOTIDE SEQUENCE [LARGE SCALE GENOMIC DNA]</scope>
</reference>
<dbReference type="PROSITE" id="PS00411">
    <property type="entry name" value="KINESIN_MOTOR_1"/>
    <property type="match status" value="1"/>
</dbReference>
<evidence type="ECO:0000256" key="9">
    <source>
        <dbReference type="PROSITE-ProRule" id="PRU00283"/>
    </source>
</evidence>
<evidence type="ECO:0000256" key="3">
    <source>
        <dbReference type="ARBA" id="ARBA00022701"/>
    </source>
</evidence>
<dbReference type="SMART" id="SM00240">
    <property type="entry name" value="FHA"/>
    <property type="match status" value="1"/>
</dbReference>
<evidence type="ECO:0000259" key="12">
    <source>
        <dbReference type="PROSITE" id="PS50067"/>
    </source>
</evidence>
<dbReference type="PANTHER" id="PTHR47117">
    <property type="entry name" value="STAR-RELATED LIPID TRANSFER PROTEIN 9"/>
    <property type="match status" value="1"/>
</dbReference>
<keyword evidence="2" id="KW-0963">Cytoplasm</keyword>
<organism evidence="13 14">
    <name type="scientific">Porites lobata</name>
    <dbReference type="NCBI Taxonomy" id="104759"/>
    <lineage>
        <taxon>Eukaryota</taxon>
        <taxon>Metazoa</taxon>
        <taxon>Cnidaria</taxon>
        <taxon>Anthozoa</taxon>
        <taxon>Hexacorallia</taxon>
        <taxon>Scleractinia</taxon>
        <taxon>Fungiina</taxon>
        <taxon>Poritidae</taxon>
        <taxon>Porites</taxon>
    </lineage>
</organism>
<dbReference type="PRINTS" id="PR00380">
    <property type="entry name" value="KINESINHEAVY"/>
</dbReference>
<sequence length="1605" mass="180341">MSTPTKARSKRALPRVPLERAASVDRIVTGTLKSARRKVDVQLEPTGADVTKYRSRSTSQPQQTSALNMNSKLRSEPFSRRKDLSSSESGSGNSSPYNSPRETRKATVAPMVAQIIDKFNNGSQETKSEERFEVKEESFGTEKKIARVLPMTPHFLDEHTTNEQPPCTKQSDIDSIADLKITNLQSMEKVNSHGDEKLKGSFIPPGKENVLGVIQPKMAGTPSSVTQTPYQPLADEAEGSSVRVGVRVRPFLPREENDPNVKNCISMKENKTVITSDAGMEYEFVYDYSIWSCDPKHPEFVGQEKLYKLMGQPLLNSAFEGYNTCLFAYGQTGSGKSYSIMGQGDELGILPRFCEELFERIKCWNELQFTVEISYFEIYNEKIHDLLAPSKKKDGKKTQLRVREHPILGPFVQDLSTYTASSYADVESWLAVGNSIRATAATGMNDKSSRSHSVFTMVMTQTKTEIFEDSETQMTTTSKINLIDLAGSERASQVLNNQVIKTQEIAALRLKEGGSINKSLHTLGKVISLLSDRETHTKKKLYIPYRDSTLTWLLKDSLGGNAKTTMIANISPASISFGESLSTLRYAQRARTIVNRAIINEDPNAKIIRELKAEIERLKLSEGNQEISARALAEVALLRDKLKETQRMLAESTRNWQEKLALTEKRKLEEAEKLKKAGISFKVDNRLPNLVNLNEDPQLSEMLLYMLKEGETTVGQNDHDIKLNGALVAETHCVLRNDGERVTVSPIGDAPTYVNGQLIAEETVLHHADRVVIGGDHFFRLNHPVELKKRRKTSQSVAVESGDPEIAVAKDYEFARNELAQAQDARLRAELEEAREEARIKAQEEIVIRIQEAKDAAQQELNEQKQQYEEKVTHLHEAMESLSTEKKEAEQSKQTAVEKISELQAHRLLLEQEILNNRKRLQMEALAAKQALEETKMNQVRIISELEKEKKKMQEDVSKLKEAKQNRVKIREEFRASFNNIGRKNSLADDPNKRELLRITMSLREANKISQSLGKPITFSRDDVFVDGKSELKIRLNNTKKGLTTLWSLEKFESSMEQMRELYQQRDNDSVSGESGDEFDPFNDPDDKWEKDFKLDSPSNRRISSLSSSGLSSRTRSSTGSKPQGFNTDKAESIFAKYRNQQNQSPSSDAPEVPSAETGTLSERPAEVLSSRPPKAPSSRRQSVTRRSGPSVPMLCRESVKNYVESLKELSDPFNEPLFEKVLRSVKDLKTSVTAIRKTLQNKTAGGTEDIPKEAHQCCLSATFSLQLLIEQARIWGTLENQNNQFKDLGCLMVDTVKRLANCVTAIIETLEGSNSDMDELFTDFGEDVKHLVRHIAKMAVVSSQEEQLSTGDTLNSTDDDIELNKAFVEGQDMSMEISVRDSISAISEIQEHLQTDTLESFSTGVEREISDNVLDLVRTTGDFIHQSREVQMQLISTSSENSRKKESGRSRLNSVKNFVSSVNTLLQKTRDLASNVRQACEDMDLEKLVSLPEEISTSATNIVRQKSAFIEAGYSAAVGSNQNILDEMEYLEKKCNDVELAAGDLRRTLTRFLFLSPPKSLQKKHTCRVLGTGDELSKDVTRTPLSARQETRSVRKLWSKESPI</sequence>
<dbReference type="InterPro" id="IPR008984">
    <property type="entry name" value="SMAD_FHA_dom_sf"/>
</dbReference>
<evidence type="ECO:0000256" key="6">
    <source>
        <dbReference type="ARBA" id="ARBA00023054"/>
    </source>
</evidence>
<feature type="compositionally biased region" description="Low complexity" evidence="11">
    <location>
        <begin position="1170"/>
        <end position="1182"/>
    </location>
</feature>
<feature type="compositionally biased region" description="Low complexity" evidence="11">
    <location>
        <begin position="1104"/>
        <end position="1121"/>
    </location>
</feature>
<dbReference type="Pfam" id="PF16183">
    <property type="entry name" value="Kinesin_assoc"/>
    <property type="match status" value="1"/>
</dbReference>
<feature type="compositionally biased region" description="Acidic residues" evidence="11">
    <location>
        <begin position="1075"/>
        <end position="1084"/>
    </location>
</feature>
<keyword evidence="8" id="KW-0206">Cytoskeleton</keyword>
<dbReference type="InterPro" id="IPR001752">
    <property type="entry name" value="Kinesin_motor_dom"/>
</dbReference>
<feature type="compositionally biased region" description="Basic and acidic residues" evidence="11">
    <location>
        <begin position="73"/>
        <end position="85"/>
    </location>
</feature>
<feature type="coiled-coil region" evidence="10">
    <location>
        <begin position="812"/>
        <end position="973"/>
    </location>
</feature>
<dbReference type="InterPro" id="IPR036961">
    <property type="entry name" value="Kinesin_motor_dom_sf"/>
</dbReference>
<dbReference type="CDD" id="cd22707">
    <property type="entry name" value="FHA_KIF14"/>
    <property type="match status" value="1"/>
</dbReference>
<keyword evidence="7 9" id="KW-0505">Motor protein</keyword>
<dbReference type="InterPro" id="IPR032405">
    <property type="entry name" value="Kinesin_assoc"/>
</dbReference>
<dbReference type="Pfam" id="PF23313">
    <property type="entry name" value="4HB_KIF14"/>
    <property type="match status" value="1"/>
</dbReference>
<keyword evidence="4 9" id="KW-0547">Nucleotide-binding</keyword>
<proteinExistence type="inferred from homology"/>
<feature type="region of interest" description="Disordered" evidence="11">
    <location>
        <begin position="1140"/>
        <end position="1192"/>
    </location>
</feature>
<evidence type="ECO:0000256" key="10">
    <source>
        <dbReference type="SAM" id="Coils"/>
    </source>
</evidence>
<feature type="binding site" evidence="9">
    <location>
        <begin position="330"/>
        <end position="337"/>
    </location>
    <ligand>
        <name>ATP</name>
        <dbReference type="ChEBI" id="CHEBI:30616"/>
    </ligand>
</feature>
<dbReference type="SUPFAM" id="SSF52540">
    <property type="entry name" value="P-loop containing nucleoside triphosphate hydrolases"/>
    <property type="match status" value="1"/>
</dbReference>
<dbReference type="Pfam" id="PF00498">
    <property type="entry name" value="FHA"/>
    <property type="match status" value="1"/>
</dbReference>
<accession>A0ABN8N7N0</accession>
<feature type="compositionally biased region" description="Low complexity" evidence="11">
    <location>
        <begin position="56"/>
        <end position="65"/>
    </location>
</feature>